<evidence type="ECO:0000256" key="5">
    <source>
        <dbReference type="PROSITE-ProRule" id="PRU10141"/>
    </source>
</evidence>
<organism evidence="8 9">
    <name type="scientific">Tahibacter aquaticus</name>
    <dbReference type="NCBI Taxonomy" id="520092"/>
    <lineage>
        <taxon>Bacteria</taxon>
        <taxon>Pseudomonadati</taxon>
        <taxon>Pseudomonadota</taxon>
        <taxon>Gammaproteobacteria</taxon>
        <taxon>Lysobacterales</taxon>
        <taxon>Rhodanobacteraceae</taxon>
        <taxon>Tahibacter</taxon>
    </lineage>
</organism>
<evidence type="ECO:0000256" key="4">
    <source>
        <dbReference type="ARBA" id="ARBA00022840"/>
    </source>
</evidence>
<dbReference type="InterPro" id="IPR015943">
    <property type="entry name" value="WD40/YVTN_repeat-like_dom_sf"/>
</dbReference>
<protein>
    <submittedName>
        <fullName evidence="8">Serine/threonine protein kinase</fullName>
    </submittedName>
</protein>
<dbReference type="GO" id="GO:0005524">
    <property type="term" value="F:ATP binding"/>
    <property type="evidence" value="ECO:0007669"/>
    <property type="project" value="UniProtKB-UniRule"/>
</dbReference>
<keyword evidence="2 5" id="KW-0547">Nucleotide-binding</keyword>
<evidence type="ECO:0000256" key="1">
    <source>
        <dbReference type="ARBA" id="ARBA00022679"/>
    </source>
</evidence>
<dbReference type="PANTHER" id="PTHR43289">
    <property type="entry name" value="MITOGEN-ACTIVATED PROTEIN KINASE KINASE KINASE 20-RELATED"/>
    <property type="match status" value="1"/>
</dbReference>
<accession>A0A4R6YSZ5</accession>
<evidence type="ECO:0000256" key="2">
    <source>
        <dbReference type="ARBA" id="ARBA00022741"/>
    </source>
</evidence>
<sequence>MEIRLCPRCTRGHIPPATRCRDCDVALEVHDENQLIGSQLGNYTLERVLGSGGMGVVFAARHDNLQRDAAIKVLQPELDARPGSSGSEFAQRFLREARLLATLEHPNIVGIYDFAVSPWGFPYLVMPRLRGETLRSLLGRHPQGLPLGWVAAIAGDLAAGLAHAHRHGVVHRDLKPENVFLALEAGSLRAKLLDFGIAHAGPDDDLLRTGTGAVMGTPLYQAPEQLRGEGVSAATDQYSYALLLAELLRGVPVRQGRSLTDILLRDSLAPLPADALPEGIAPPLRAALARATEPQPAQRFASIGELLAALPLPAAEREPFAQLIDDGSSTLPLTVVVSPPADRQGLSASLPTTPPPQRTALPAAAVEPRGTKQPARRGKNWIALLALCVLAGAAALWRYHASTANVATSTSAWLRESDSLPLPPGLLAPLAETQSGLLLRSAGGWSLFDPASATAGASAALGVSERLLGADDEDRLWLAHDGAIETLATDDNRRTTRISGAELLLDDAQTRWSLAASGRWLARLDADGRLRVLAVGAEKIDEWVSSSGSAGDSSGFAVGDRYAVLVRQSGPVEVFDLEQRRLAWQADFGAFRVRAIALDETLDRLAVAGDGERLGIWQLHDGKSVAAPRPGRELRALLWLRDGARLLAADSANLSLWQWRDGQAQQVLQLAGGADWLYRGKRQIYAGSERRLRRFDFGPAAARRVGAGLGDTWAIAADAQGVYAGGSNNGDLVKLEPLAAAPLRRKVHNEGITDLQLYQGRLISSSDDNTVAVWRLPSLELEWRTKGHDFLVNQLATGASLWSASSDGSLRRWRWPELELAEILDLRPRIAADLELHALRVFGQDEEILAGSWNHRLIRLKRDGGHWQLHTAPFEARTGYRLVELTALRAVLAVGLNPGRLAIIDRDSDRIVQLPRDTRAWHAAAADADGRSIWLGGDAAIARLQLERGADGGFSATMTLRESSDYGQIGALTLTPATAGAAAQLAFGNERGELLFVDTADVDKAPASIGRSAPAGAFENLEKPTK</sequence>
<evidence type="ECO:0000259" key="7">
    <source>
        <dbReference type="PROSITE" id="PS50011"/>
    </source>
</evidence>
<dbReference type="SUPFAM" id="SSF56112">
    <property type="entry name" value="Protein kinase-like (PK-like)"/>
    <property type="match status" value="1"/>
</dbReference>
<dbReference type="InterPro" id="IPR000719">
    <property type="entry name" value="Prot_kinase_dom"/>
</dbReference>
<dbReference type="PROSITE" id="PS50011">
    <property type="entry name" value="PROTEIN_KINASE_DOM"/>
    <property type="match status" value="1"/>
</dbReference>
<dbReference type="InterPro" id="IPR011009">
    <property type="entry name" value="Kinase-like_dom_sf"/>
</dbReference>
<dbReference type="Proteomes" id="UP000295293">
    <property type="component" value="Unassembled WGS sequence"/>
</dbReference>
<dbReference type="OrthoDB" id="9783151at2"/>
<keyword evidence="4 5" id="KW-0067">ATP-binding</keyword>
<evidence type="ECO:0000313" key="9">
    <source>
        <dbReference type="Proteomes" id="UP000295293"/>
    </source>
</evidence>
<dbReference type="EMBL" id="SNZH01000011">
    <property type="protein sequence ID" value="TDR41237.1"/>
    <property type="molecule type" value="Genomic_DNA"/>
</dbReference>
<dbReference type="InterPro" id="IPR011044">
    <property type="entry name" value="Quino_amine_DH_bsu"/>
</dbReference>
<name>A0A4R6YSZ5_9GAMM</name>
<dbReference type="Gene3D" id="1.10.510.10">
    <property type="entry name" value="Transferase(Phosphotransferase) domain 1"/>
    <property type="match status" value="1"/>
</dbReference>
<keyword evidence="8" id="KW-0723">Serine/threonine-protein kinase</keyword>
<dbReference type="AlphaFoldDB" id="A0A4R6YSZ5"/>
<dbReference type="PROSITE" id="PS00107">
    <property type="entry name" value="PROTEIN_KINASE_ATP"/>
    <property type="match status" value="1"/>
</dbReference>
<gene>
    <name evidence="8" type="ORF">DFR29_111151</name>
</gene>
<dbReference type="CDD" id="cd14014">
    <property type="entry name" value="STKc_PknB_like"/>
    <property type="match status" value="1"/>
</dbReference>
<dbReference type="InterPro" id="IPR011047">
    <property type="entry name" value="Quinoprotein_ADH-like_sf"/>
</dbReference>
<keyword evidence="1" id="KW-0808">Transferase</keyword>
<proteinExistence type="predicted"/>
<dbReference type="SUPFAM" id="SSF50998">
    <property type="entry name" value="Quinoprotein alcohol dehydrogenase-like"/>
    <property type="match status" value="1"/>
</dbReference>
<dbReference type="InterPro" id="IPR008271">
    <property type="entry name" value="Ser/Thr_kinase_AS"/>
</dbReference>
<dbReference type="SUPFAM" id="SSF50969">
    <property type="entry name" value="YVTN repeat-like/Quinoprotein amine dehydrogenase"/>
    <property type="match status" value="1"/>
</dbReference>
<dbReference type="GO" id="GO:0004674">
    <property type="term" value="F:protein serine/threonine kinase activity"/>
    <property type="evidence" value="ECO:0007669"/>
    <property type="project" value="UniProtKB-KW"/>
</dbReference>
<dbReference type="Gene3D" id="2.130.10.10">
    <property type="entry name" value="YVTN repeat-like/Quinoprotein amine dehydrogenase"/>
    <property type="match status" value="2"/>
</dbReference>
<dbReference type="InterPro" id="IPR017441">
    <property type="entry name" value="Protein_kinase_ATP_BS"/>
</dbReference>
<dbReference type="Gene3D" id="3.30.200.20">
    <property type="entry name" value="Phosphorylase Kinase, domain 1"/>
    <property type="match status" value="1"/>
</dbReference>
<reference evidence="8 9" key="1">
    <citation type="submission" date="2019-03" db="EMBL/GenBank/DDBJ databases">
        <title>Genomic Encyclopedia of Type Strains, Phase IV (KMG-IV): sequencing the most valuable type-strain genomes for metagenomic binning, comparative biology and taxonomic classification.</title>
        <authorList>
            <person name="Goeker M."/>
        </authorList>
    </citation>
    <scope>NUCLEOTIDE SEQUENCE [LARGE SCALE GENOMIC DNA]</scope>
    <source>
        <strain evidence="8 9">DSM 21667</strain>
    </source>
</reference>
<dbReference type="PANTHER" id="PTHR43289:SF6">
    <property type="entry name" value="SERINE_THREONINE-PROTEIN KINASE NEKL-3"/>
    <property type="match status" value="1"/>
</dbReference>
<feature type="binding site" evidence="5">
    <location>
        <position position="72"/>
    </location>
    <ligand>
        <name>ATP</name>
        <dbReference type="ChEBI" id="CHEBI:30616"/>
    </ligand>
</feature>
<dbReference type="SMART" id="SM00220">
    <property type="entry name" value="S_TKc"/>
    <property type="match status" value="1"/>
</dbReference>
<evidence type="ECO:0000256" key="6">
    <source>
        <dbReference type="SAM" id="MobiDB-lite"/>
    </source>
</evidence>
<comment type="caution">
    <text evidence="8">The sequence shown here is derived from an EMBL/GenBank/DDBJ whole genome shotgun (WGS) entry which is preliminary data.</text>
</comment>
<feature type="domain" description="Protein kinase" evidence="7">
    <location>
        <begin position="43"/>
        <end position="321"/>
    </location>
</feature>
<dbReference type="Pfam" id="PF00069">
    <property type="entry name" value="Pkinase"/>
    <property type="match status" value="1"/>
</dbReference>
<evidence type="ECO:0000256" key="3">
    <source>
        <dbReference type="ARBA" id="ARBA00022777"/>
    </source>
</evidence>
<keyword evidence="9" id="KW-1185">Reference proteome</keyword>
<evidence type="ECO:0000313" key="8">
    <source>
        <dbReference type="EMBL" id="TDR41237.1"/>
    </source>
</evidence>
<dbReference type="PROSITE" id="PS00108">
    <property type="entry name" value="PROTEIN_KINASE_ST"/>
    <property type="match status" value="1"/>
</dbReference>
<keyword evidence="3 8" id="KW-0418">Kinase</keyword>
<feature type="region of interest" description="Disordered" evidence="6">
    <location>
        <begin position="342"/>
        <end position="372"/>
    </location>
</feature>